<organism evidence="1 2">
    <name type="scientific">Oedothorax gibbosus</name>
    <dbReference type="NCBI Taxonomy" id="931172"/>
    <lineage>
        <taxon>Eukaryota</taxon>
        <taxon>Metazoa</taxon>
        <taxon>Ecdysozoa</taxon>
        <taxon>Arthropoda</taxon>
        <taxon>Chelicerata</taxon>
        <taxon>Arachnida</taxon>
        <taxon>Araneae</taxon>
        <taxon>Araneomorphae</taxon>
        <taxon>Entelegynae</taxon>
        <taxon>Araneoidea</taxon>
        <taxon>Linyphiidae</taxon>
        <taxon>Erigoninae</taxon>
        <taxon>Oedothorax</taxon>
    </lineage>
</organism>
<keyword evidence="2" id="KW-1185">Reference proteome</keyword>
<sequence length="95" mass="10326">MRIFIPSAISISKPGKSHPKSYEQGIHLIKPMKKKALLGKAPTSSNRSTLIDGCPNLADHPLIVHGHNEEVVHRKTAGIKLGDSIDFCCRVFNGA</sequence>
<dbReference type="Proteomes" id="UP000827092">
    <property type="component" value="Unassembled WGS sequence"/>
</dbReference>
<comment type="caution">
    <text evidence="1">The sequence shown here is derived from an EMBL/GenBank/DDBJ whole genome shotgun (WGS) entry which is preliminary data.</text>
</comment>
<evidence type="ECO:0000313" key="2">
    <source>
        <dbReference type="Proteomes" id="UP000827092"/>
    </source>
</evidence>
<protein>
    <submittedName>
        <fullName evidence="1">Uncharacterized protein</fullName>
    </submittedName>
</protein>
<accession>A0AAV6VE21</accession>
<gene>
    <name evidence="1" type="ORF">JTE90_011045</name>
</gene>
<proteinExistence type="predicted"/>
<name>A0AAV6VE21_9ARAC</name>
<evidence type="ECO:0000313" key="1">
    <source>
        <dbReference type="EMBL" id="KAG8194436.1"/>
    </source>
</evidence>
<reference evidence="1 2" key="1">
    <citation type="journal article" date="2022" name="Nat. Ecol. Evol.">
        <title>A masculinizing supergene underlies an exaggerated male reproductive morph in a spider.</title>
        <authorList>
            <person name="Hendrickx F."/>
            <person name="De Corte Z."/>
            <person name="Sonet G."/>
            <person name="Van Belleghem S.M."/>
            <person name="Kostlbacher S."/>
            <person name="Vangestel C."/>
        </authorList>
    </citation>
    <scope>NUCLEOTIDE SEQUENCE [LARGE SCALE GENOMIC DNA]</scope>
    <source>
        <strain evidence="1">W744_W776</strain>
    </source>
</reference>
<dbReference type="AlphaFoldDB" id="A0AAV6VE21"/>
<dbReference type="EMBL" id="JAFNEN010000103">
    <property type="protein sequence ID" value="KAG8194436.1"/>
    <property type="molecule type" value="Genomic_DNA"/>
</dbReference>